<evidence type="ECO:0000313" key="3">
    <source>
        <dbReference type="Proteomes" id="UP001432027"/>
    </source>
</evidence>
<sequence length="80" mass="9020">RSRQDAADKACLGSLLMETTHALTSFTLEMSRLRSPSEKTSHPPRHVTRTNDERKAVSDVRSRVRAIEHSEEAHLAPLRS</sequence>
<dbReference type="Proteomes" id="UP001432027">
    <property type="component" value="Unassembled WGS sequence"/>
</dbReference>
<accession>A0AAV5ST67</accession>
<protein>
    <submittedName>
        <fullName evidence="2">Uncharacterized protein</fullName>
    </submittedName>
</protein>
<reference evidence="2" key="1">
    <citation type="submission" date="2023-10" db="EMBL/GenBank/DDBJ databases">
        <title>Genome assembly of Pristionchus species.</title>
        <authorList>
            <person name="Yoshida K."/>
            <person name="Sommer R.J."/>
        </authorList>
    </citation>
    <scope>NUCLEOTIDE SEQUENCE</scope>
    <source>
        <strain evidence="2">RS0144</strain>
    </source>
</reference>
<feature type="non-terminal residue" evidence="2">
    <location>
        <position position="1"/>
    </location>
</feature>
<dbReference type="EMBL" id="BTSX01000002">
    <property type="protein sequence ID" value="GMS85987.1"/>
    <property type="molecule type" value="Genomic_DNA"/>
</dbReference>
<evidence type="ECO:0000256" key="1">
    <source>
        <dbReference type="SAM" id="MobiDB-lite"/>
    </source>
</evidence>
<feature type="non-terminal residue" evidence="2">
    <location>
        <position position="80"/>
    </location>
</feature>
<organism evidence="2 3">
    <name type="scientific">Pristionchus entomophagus</name>
    <dbReference type="NCBI Taxonomy" id="358040"/>
    <lineage>
        <taxon>Eukaryota</taxon>
        <taxon>Metazoa</taxon>
        <taxon>Ecdysozoa</taxon>
        <taxon>Nematoda</taxon>
        <taxon>Chromadorea</taxon>
        <taxon>Rhabditida</taxon>
        <taxon>Rhabditina</taxon>
        <taxon>Diplogasteromorpha</taxon>
        <taxon>Diplogasteroidea</taxon>
        <taxon>Neodiplogasteridae</taxon>
        <taxon>Pristionchus</taxon>
    </lineage>
</organism>
<gene>
    <name evidence="2" type="ORF">PENTCL1PPCAC_8162</name>
</gene>
<feature type="compositionally biased region" description="Basic and acidic residues" evidence="1">
    <location>
        <begin position="31"/>
        <end position="41"/>
    </location>
</feature>
<feature type="compositionally biased region" description="Basic and acidic residues" evidence="1">
    <location>
        <begin position="49"/>
        <end position="74"/>
    </location>
</feature>
<proteinExistence type="predicted"/>
<comment type="caution">
    <text evidence="2">The sequence shown here is derived from an EMBL/GenBank/DDBJ whole genome shotgun (WGS) entry which is preliminary data.</text>
</comment>
<keyword evidence="3" id="KW-1185">Reference proteome</keyword>
<evidence type="ECO:0000313" key="2">
    <source>
        <dbReference type="EMBL" id="GMS85987.1"/>
    </source>
</evidence>
<dbReference type="AlphaFoldDB" id="A0AAV5ST67"/>
<name>A0AAV5ST67_9BILA</name>
<feature type="region of interest" description="Disordered" evidence="1">
    <location>
        <begin position="31"/>
        <end position="80"/>
    </location>
</feature>